<dbReference type="PROSITE" id="PS51318">
    <property type="entry name" value="TAT"/>
    <property type="match status" value="1"/>
</dbReference>
<dbReference type="InterPro" id="IPR050248">
    <property type="entry name" value="Polysacc_deacetylase_ArnD"/>
</dbReference>
<dbReference type="Pfam" id="PF01522">
    <property type="entry name" value="Polysacc_deac_1"/>
    <property type="match status" value="1"/>
</dbReference>
<dbReference type="InterPro" id="IPR002509">
    <property type="entry name" value="NODB_dom"/>
</dbReference>
<gene>
    <name evidence="3" type="ORF">ACFO3Q_06095</name>
</gene>
<dbReference type="PANTHER" id="PTHR10587:SF137">
    <property type="entry name" value="4-DEOXY-4-FORMAMIDO-L-ARABINOSE-PHOSPHOUNDECAPRENOL DEFORMYLASE ARND-RELATED"/>
    <property type="match status" value="1"/>
</dbReference>
<proteinExistence type="predicted"/>
<evidence type="ECO:0000256" key="1">
    <source>
        <dbReference type="SAM" id="MobiDB-lite"/>
    </source>
</evidence>
<dbReference type="RefSeq" id="WP_377003752.1">
    <property type="nucleotide sequence ID" value="NZ_JBHSGG010000016.1"/>
</dbReference>
<organism evidence="3 4">
    <name type="scientific">Coralloluteibacterium thermophilum</name>
    <dbReference type="NCBI Taxonomy" id="2707049"/>
    <lineage>
        <taxon>Bacteria</taxon>
        <taxon>Pseudomonadati</taxon>
        <taxon>Pseudomonadota</taxon>
        <taxon>Gammaproteobacteria</taxon>
        <taxon>Lysobacterales</taxon>
        <taxon>Lysobacteraceae</taxon>
        <taxon>Coralloluteibacterium</taxon>
    </lineage>
</organism>
<dbReference type="SUPFAM" id="SSF88713">
    <property type="entry name" value="Glycoside hydrolase/deacetylase"/>
    <property type="match status" value="1"/>
</dbReference>
<dbReference type="PROSITE" id="PS51677">
    <property type="entry name" value="NODB"/>
    <property type="match status" value="1"/>
</dbReference>
<dbReference type="Gene3D" id="3.20.20.370">
    <property type="entry name" value="Glycoside hydrolase/deacetylase"/>
    <property type="match status" value="1"/>
</dbReference>
<dbReference type="InterPro" id="IPR011330">
    <property type="entry name" value="Glyco_hydro/deAcase_b/a-brl"/>
</dbReference>
<feature type="region of interest" description="Disordered" evidence="1">
    <location>
        <begin position="255"/>
        <end position="275"/>
    </location>
</feature>
<evidence type="ECO:0000259" key="2">
    <source>
        <dbReference type="PROSITE" id="PS51677"/>
    </source>
</evidence>
<keyword evidence="4" id="KW-1185">Reference proteome</keyword>
<dbReference type="EC" id="3.-.-.-" evidence="3"/>
<dbReference type="GO" id="GO:0016787">
    <property type="term" value="F:hydrolase activity"/>
    <property type="evidence" value="ECO:0007669"/>
    <property type="project" value="UniProtKB-KW"/>
</dbReference>
<keyword evidence="3" id="KW-0378">Hydrolase</keyword>
<accession>A0ABV9NJI9</accession>
<dbReference type="InterPro" id="IPR006311">
    <property type="entry name" value="TAT_signal"/>
</dbReference>
<reference evidence="4" key="1">
    <citation type="journal article" date="2019" name="Int. J. Syst. Evol. Microbiol.">
        <title>The Global Catalogue of Microorganisms (GCM) 10K type strain sequencing project: providing services to taxonomists for standard genome sequencing and annotation.</title>
        <authorList>
            <consortium name="The Broad Institute Genomics Platform"/>
            <consortium name="The Broad Institute Genome Sequencing Center for Infectious Disease"/>
            <person name="Wu L."/>
            <person name="Ma J."/>
        </authorList>
    </citation>
    <scope>NUCLEOTIDE SEQUENCE [LARGE SCALE GENOMIC DNA]</scope>
    <source>
        <strain evidence="4">CGMCC 1.13574</strain>
    </source>
</reference>
<dbReference type="PANTHER" id="PTHR10587">
    <property type="entry name" value="GLYCOSYL TRANSFERASE-RELATED"/>
    <property type="match status" value="1"/>
</dbReference>
<dbReference type="EMBL" id="JBHSGG010000016">
    <property type="protein sequence ID" value="MFC4727739.1"/>
    <property type="molecule type" value="Genomic_DNA"/>
</dbReference>
<evidence type="ECO:0000313" key="3">
    <source>
        <dbReference type="EMBL" id="MFC4727739.1"/>
    </source>
</evidence>
<dbReference type="Proteomes" id="UP001595892">
    <property type="component" value="Unassembled WGS sequence"/>
</dbReference>
<feature type="domain" description="NodB homology" evidence="2">
    <location>
        <begin position="75"/>
        <end position="255"/>
    </location>
</feature>
<dbReference type="CDD" id="cd10917">
    <property type="entry name" value="CE4_NodB_like_6s_7s"/>
    <property type="match status" value="1"/>
</dbReference>
<protein>
    <submittedName>
        <fullName evidence="3">Polysaccharide deacetylase family protein</fullName>
        <ecNumber evidence="3">3.-.-.-</ecNumber>
    </submittedName>
</protein>
<name>A0ABV9NJI9_9GAMM</name>
<evidence type="ECO:0000313" key="4">
    <source>
        <dbReference type="Proteomes" id="UP001595892"/>
    </source>
</evidence>
<comment type="caution">
    <text evidence="3">The sequence shown here is derived from an EMBL/GenBank/DDBJ whole genome shotgun (WGS) entry which is preliminary data.</text>
</comment>
<sequence length="275" mass="28302">MRRPAPPLAAAAPGQRRRLLLAAAAHLPAAALLAGGLPLAAFAALLALHAAWLWGTLRPNSPLFGPVRSRLPGTAGVWLTIDDGPSEDTLPMLAALAAAGARATFFLVGERARARPDLVAAIRAAGHDIGNHSHSHPAARFWMLGPRRLRHEVAAAQAALAAPDGTAPRHFRAVVGHANPFLAPVLAAAGLTRIGWSARGYDAVRADVDGVLERIGRDLRPGAIVLLHEGAPHGRCVAVLEGVLAMLAARGLPVEPPPGGEHAPTHPAPAGAAGR</sequence>